<dbReference type="AlphaFoldDB" id="A0A5E4XG36"/>
<dbReference type="Pfam" id="PF04717">
    <property type="entry name" value="Phage_base_V"/>
    <property type="match status" value="1"/>
</dbReference>
<dbReference type="Gene3D" id="2.40.50.230">
    <property type="entry name" value="Gp5 N-terminal domain"/>
    <property type="match status" value="1"/>
</dbReference>
<gene>
    <name evidence="2" type="ORF">PFI31113_03823</name>
</gene>
<dbReference type="InterPro" id="IPR013046">
    <property type="entry name" value="GpV/Gp45"/>
</dbReference>
<accession>A0A5E4XG36</accession>
<feature type="domain" description="Gp5/Type VI secretion system Vgr protein OB-fold" evidence="1">
    <location>
        <begin position="17"/>
        <end position="86"/>
    </location>
</feature>
<evidence type="ECO:0000313" key="2">
    <source>
        <dbReference type="EMBL" id="VVE35192.1"/>
    </source>
</evidence>
<dbReference type="Gene3D" id="6.20.150.10">
    <property type="match status" value="1"/>
</dbReference>
<dbReference type="InterPro" id="IPR037026">
    <property type="entry name" value="Vgr_OB-fold_dom_sf"/>
</dbReference>
<evidence type="ECO:0000313" key="3">
    <source>
        <dbReference type="Proteomes" id="UP000382577"/>
    </source>
</evidence>
<dbReference type="NCBIfam" id="TIGR01644">
    <property type="entry name" value="phage_P2_V"/>
    <property type="match status" value="1"/>
</dbReference>
<name>A0A5E4XG36_9BURK</name>
<reference evidence="2 3" key="1">
    <citation type="submission" date="2019-08" db="EMBL/GenBank/DDBJ databases">
        <authorList>
            <person name="Peeters C."/>
        </authorList>
    </citation>
    <scope>NUCLEOTIDE SEQUENCE [LARGE SCALE GENOMIC DNA]</scope>
    <source>
        <strain evidence="2 3">LMG 31113</strain>
    </source>
</reference>
<sequence length="216" mass="22821">MSYDLADLSRRVANMLREGIVSELDDVTGWVRVRVEDESVQLETDFLPVFAVCAGPNQEWSPPEPGEGVMVLCPMGDLAQGRVLAGIPHERFPAPGGSREVWRRTFKDGARIEYDRVKHVLTATLPESGLAKITAQTVVAEAALTKCTGNLLVEGALAVEGASSLKGGGTVAGGKGDATFEINGRVLLNGNAHVNGDIDATGHVMDAGGNSNHHSH</sequence>
<protein>
    <submittedName>
        <fullName evidence="2">Baseplate protein</fullName>
    </submittedName>
</protein>
<dbReference type="Proteomes" id="UP000382577">
    <property type="component" value="Unassembled WGS sequence"/>
</dbReference>
<dbReference type="EMBL" id="CABPRW010000009">
    <property type="protein sequence ID" value="VVE35192.1"/>
    <property type="molecule type" value="Genomic_DNA"/>
</dbReference>
<proteinExistence type="predicted"/>
<evidence type="ECO:0000259" key="1">
    <source>
        <dbReference type="Pfam" id="PF04717"/>
    </source>
</evidence>
<organism evidence="2 3">
    <name type="scientific">Pandoraea fibrosis</name>
    <dbReference type="NCBI Taxonomy" id="1891094"/>
    <lineage>
        <taxon>Bacteria</taxon>
        <taxon>Pseudomonadati</taxon>
        <taxon>Pseudomonadota</taxon>
        <taxon>Betaproteobacteria</taxon>
        <taxon>Burkholderiales</taxon>
        <taxon>Burkholderiaceae</taxon>
        <taxon>Pandoraea</taxon>
    </lineage>
</organism>
<dbReference type="InterPro" id="IPR006531">
    <property type="entry name" value="Gp5/Vgr_OB"/>
</dbReference>
<dbReference type="RefSeq" id="WP_191623445.1">
    <property type="nucleotide sequence ID" value="NZ_CABPRW010000009.1"/>
</dbReference>